<evidence type="ECO:0000313" key="1">
    <source>
        <dbReference type="EMBL" id="RRS04364.1"/>
    </source>
</evidence>
<reference evidence="1 2" key="1">
    <citation type="submission" date="2018-12" db="EMBL/GenBank/DDBJ databases">
        <title>The whole draft genome of Aquabacterium sp. SJQ9.</title>
        <authorList>
            <person name="Sun L."/>
            <person name="Gao X."/>
            <person name="Chen W."/>
            <person name="Huang K."/>
        </authorList>
    </citation>
    <scope>NUCLEOTIDE SEQUENCE [LARGE SCALE GENOMIC DNA]</scope>
    <source>
        <strain evidence="1 2">SJQ9</strain>
    </source>
</reference>
<dbReference type="AlphaFoldDB" id="A0A3R8S7N7"/>
<evidence type="ECO:0008006" key="3">
    <source>
        <dbReference type="Google" id="ProtNLM"/>
    </source>
</evidence>
<keyword evidence="2" id="KW-1185">Reference proteome</keyword>
<dbReference type="EMBL" id="RSED01000007">
    <property type="protein sequence ID" value="RRS04364.1"/>
    <property type="molecule type" value="Genomic_DNA"/>
</dbReference>
<dbReference type="SUPFAM" id="SSF51182">
    <property type="entry name" value="RmlC-like cupins"/>
    <property type="match status" value="1"/>
</dbReference>
<dbReference type="OrthoDB" id="6555763at2"/>
<dbReference type="InterPro" id="IPR011051">
    <property type="entry name" value="RmlC_Cupin_sf"/>
</dbReference>
<proteinExistence type="predicted"/>
<dbReference type="InterPro" id="IPR014710">
    <property type="entry name" value="RmlC-like_jellyroll"/>
</dbReference>
<dbReference type="Gene3D" id="2.60.120.10">
    <property type="entry name" value="Jelly Rolls"/>
    <property type="match status" value="1"/>
</dbReference>
<accession>A0A3R8S7N7</accession>
<gene>
    <name evidence="1" type="ORF">EIP75_10755</name>
</gene>
<evidence type="ECO:0000313" key="2">
    <source>
        <dbReference type="Proteomes" id="UP000269265"/>
    </source>
</evidence>
<protein>
    <recommendedName>
        <fullName evidence="3">Cupin domain-containing protein</fullName>
    </recommendedName>
</protein>
<comment type="caution">
    <text evidence="1">The sequence shown here is derived from an EMBL/GenBank/DDBJ whole genome shotgun (WGS) entry which is preliminary data.</text>
</comment>
<organism evidence="1 2">
    <name type="scientific">Aquabacterium soli</name>
    <dbReference type="NCBI Taxonomy" id="2493092"/>
    <lineage>
        <taxon>Bacteria</taxon>
        <taxon>Pseudomonadati</taxon>
        <taxon>Pseudomonadota</taxon>
        <taxon>Betaproteobacteria</taxon>
        <taxon>Burkholderiales</taxon>
        <taxon>Aquabacterium</taxon>
    </lineage>
</organism>
<dbReference type="Proteomes" id="UP000269265">
    <property type="component" value="Unassembled WGS sequence"/>
</dbReference>
<name>A0A3R8S7N7_9BURK</name>
<dbReference type="CDD" id="cd02208">
    <property type="entry name" value="cupin_RmlC-like"/>
    <property type="match status" value="1"/>
</dbReference>
<dbReference type="RefSeq" id="WP_125243272.1">
    <property type="nucleotide sequence ID" value="NZ_RSED01000007.1"/>
</dbReference>
<sequence length="107" mass="12208">MKVFKLGDMKGGWFMGDFEPTLLASKDFEIAVKKYPQGSHEHKHFHKISTEWTVITSGKVRMFDQIFHENDIIVIEPGEATDFTALEDTTTVVVKTPSSKNDKYLVD</sequence>